<organism evidence="2 3">
    <name type="scientific">Kriegella aquimaris</name>
    <dbReference type="NCBI Taxonomy" id="192904"/>
    <lineage>
        <taxon>Bacteria</taxon>
        <taxon>Pseudomonadati</taxon>
        <taxon>Bacteroidota</taxon>
        <taxon>Flavobacteriia</taxon>
        <taxon>Flavobacteriales</taxon>
        <taxon>Flavobacteriaceae</taxon>
        <taxon>Kriegella</taxon>
    </lineage>
</organism>
<dbReference type="Proteomes" id="UP000199440">
    <property type="component" value="Unassembled WGS sequence"/>
</dbReference>
<evidence type="ECO:0000313" key="2">
    <source>
        <dbReference type="EMBL" id="SDM96135.1"/>
    </source>
</evidence>
<feature type="transmembrane region" description="Helical" evidence="1">
    <location>
        <begin position="20"/>
        <end position="44"/>
    </location>
</feature>
<dbReference type="EMBL" id="FNGV01000018">
    <property type="protein sequence ID" value="SDM96135.1"/>
    <property type="molecule type" value="Genomic_DNA"/>
</dbReference>
<protein>
    <submittedName>
        <fullName evidence="2">Uncharacterized protein</fullName>
    </submittedName>
</protein>
<dbReference type="STRING" id="192904.SAMN04488514_11816"/>
<sequence length="100" mass="11923">MNIILRIKTYQLGFNFYKKYLWASLLITTFLIFFNTTLLVLLFVKLALSKFLFFAYYETSLAQKLVFYKNFGISKSSLFIIFFVIDSLFSTLIFLIMELF</sequence>
<feature type="transmembrane region" description="Helical" evidence="1">
    <location>
        <begin position="78"/>
        <end position="97"/>
    </location>
</feature>
<evidence type="ECO:0000256" key="1">
    <source>
        <dbReference type="SAM" id="Phobius"/>
    </source>
</evidence>
<gene>
    <name evidence="2" type="ORF">SAMN04488514_11816</name>
</gene>
<evidence type="ECO:0000313" key="3">
    <source>
        <dbReference type="Proteomes" id="UP000199440"/>
    </source>
</evidence>
<accession>A0A1G9XIS1</accession>
<dbReference type="AlphaFoldDB" id="A0A1G9XIS1"/>
<name>A0A1G9XIS1_9FLAO</name>
<reference evidence="2 3" key="1">
    <citation type="submission" date="2016-10" db="EMBL/GenBank/DDBJ databases">
        <authorList>
            <person name="de Groot N.N."/>
        </authorList>
    </citation>
    <scope>NUCLEOTIDE SEQUENCE [LARGE SCALE GENOMIC DNA]</scope>
    <source>
        <strain evidence="2 3">DSM 19886</strain>
    </source>
</reference>
<keyword evidence="1" id="KW-0812">Transmembrane</keyword>
<keyword evidence="1" id="KW-0472">Membrane</keyword>
<proteinExistence type="predicted"/>
<keyword evidence="1" id="KW-1133">Transmembrane helix</keyword>
<keyword evidence="3" id="KW-1185">Reference proteome</keyword>